<protein>
    <submittedName>
        <fullName evidence="1">Uncharacterized protein</fullName>
    </submittedName>
</protein>
<proteinExistence type="predicted"/>
<dbReference type="OrthoDB" id="9132862at2"/>
<dbReference type="EMBL" id="SMOD01000014">
    <property type="protein sequence ID" value="TDG06484.1"/>
    <property type="molecule type" value="Genomic_DNA"/>
</dbReference>
<name>A0A4R5LBS8_9BURK</name>
<accession>A0A4R5LBS8</accession>
<gene>
    <name evidence="1" type="ORF">E1N52_19295</name>
</gene>
<dbReference type="Proteomes" id="UP000295606">
    <property type="component" value="Unassembled WGS sequence"/>
</dbReference>
<reference evidence="1 2" key="1">
    <citation type="submission" date="2019-03" db="EMBL/GenBank/DDBJ databases">
        <title>Paraburkholderia sp. isolated from native Mimosa gymnas in Guartela State Park, Brazil.</title>
        <authorList>
            <person name="Paulitsch F."/>
            <person name="Hungria M."/>
            <person name="Delamuta J.R.M."/>
            <person name="Ribeiro R.A."/>
            <person name="Dall'Agnol R."/>
            <person name="Silva J.S.B."/>
        </authorList>
    </citation>
    <scope>NUCLEOTIDE SEQUENCE [LARGE SCALE GENOMIC DNA]</scope>
    <source>
        <strain evidence="1 2">CNPSo 3008</strain>
    </source>
</reference>
<evidence type="ECO:0000313" key="1">
    <source>
        <dbReference type="EMBL" id="TDG06484.1"/>
    </source>
</evidence>
<evidence type="ECO:0000313" key="2">
    <source>
        <dbReference type="Proteomes" id="UP000295606"/>
    </source>
</evidence>
<dbReference type="RefSeq" id="WP_133184335.1">
    <property type="nucleotide sequence ID" value="NZ_SMOD01000014.1"/>
</dbReference>
<sequence length="139" mass="15267">MSNPVMAPLDPDRERLQLGQGSESRITDVRIDVLASPVAGRWVEGTMDEHQTWSYGELTAAVEAEITRQLKKAHDASSEVTRRACQDYAVGAYIAWESIMRTHLTERRLRDAQRLGTLVSPPAALIQPGTQISSPPDGG</sequence>
<comment type="caution">
    <text evidence="1">The sequence shown here is derived from an EMBL/GenBank/DDBJ whole genome shotgun (WGS) entry which is preliminary data.</text>
</comment>
<organism evidence="1 2">
    <name type="scientific">Paraburkholderia guartelaensis</name>
    <dbReference type="NCBI Taxonomy" id="2546446"/>
    <lineage>
        <taxon>Bacteria</taxon>
        <taxon>Pseudomonadati</taxon>
        <taxon>Pseudomonadota</taxon>
        <taxon>Betaproteobacteria</taxon>
        <taxon>Burkholderiales</taxon>
        <taxon>Burkholderiaceae</taxon>
        <taxon>Paraburkholderia</taxon>
    </lineage>
</organism>
<dbReference type="AlphaFoldDB" id="A0A4R5LBS8"/>